<dbReference type="PROSITE" id="PS50158">
    <property type="entry name" value="ZF_CCHC"/>
    <property type="match status" value="1"/>
</dbReference>
<evidence type="ECO:0000256" key="1">
    <source>
        <dbReference type="PROSITE-ProRule" id="PRU00047"/>
    </source>
</evidence>
<keyword evidence="1" id="KW-0479">Metal-binding</keyword>
<evidence type="ECO:0000256" key="2">
    <source>
        <dbReference type="SAM" id="MobiDB-lite"/>
    </source>
</evidence>
<keyword evidence="1" id="KW-0863">Zinc-finger</keyword>
<name>A0A9P4K3U0_9PLEO</name>
<feature type="region of interest" description="Disordered" evidence="2">
    <location>
        <begin position="1"/>
        <end position="39"/>
    </location>
</feature>
<protein>
    <recommendedName>
        <fullName evidence="3">CCHC-type domain-containing protein</fullName>
    </recommendedName>
</protein>
<accession>A0A9P4K3U0</accession>
<dbReference type="GO" id="GO:0003676">
    <property type="term" value="F:nucleic acid binding"/>
    <property type="evidence" value="ECO:0007669"/>
    <property type="project" value="InterPro"/>
</dbReference>
<keyword evidence="1" id="KW-0862">Zinc</keyword>
<dbReference type="EMBL" id="ML986727">
    <property type="protein sequence ID" value="KAF2258949.1"/>
    <property type="molecule type" value="Genomic_DNA"/>
</dbReference>
<organism evidence="4 5">
    <name type="scientific">Lojkania enalia</name>
    <dbReference type="NCBI Taxonomy" id="147567"/>
    <lineage>
        <taxon>Eukaryota</taxon>
        <taxon>Fungi</taxon>
        <taxon>Dikarya</taxon>
        <taxon>Ascomycota</taxon>
        <taxon>Pezizomycotina</taxon>
        <taxon>Dothideomycetes</taxon>
        <taxon>Pleosporomycetidae</taxon>
        <taxon>Pleosporales</taxon>
        <taxon>Pleosporales incertae sedis</taxon>
        <taxon>Lojkania</taxon>
    </lineage>
</organism>
<sequence length="606" mass="69018">MARNKWRNRSGGNGGGGNFNNHQNQNQPNGKDNHRKINNKGNRQNYYCQNCGNNNTHDTSSCRRFNNHNNNNRVNKNKNWGNDNHSQKNHKSQRRERVDDQKSPKNPCFRCGFGGHTAQNCTAKEIPSENWCECGCEYHYSNQCPWNKDSLEREQIRDQETGKICQWCKSDGDGTHDFNQCREHVKFKNTLMSTILKSYDDLLWCWHCSKEDHKTKACTAAASQLERDRWKAKIIDIIEEWRSEDLSDPTIRYLEQDEDVLMGMPVPAGMKAPVASEFPWCIFCDAFGHTANSGMTCDRSDYDRRCPTAFQNAVIPSKQPFIPSSGSRRNVILDKNSKIPVQCINPTCKQWHSFNRAVGQMSENIWCTSCGWWNPHPTARKHSIESFAEKLHILKNSLDSDESLLRFLGIEPTKKNKAQSWDLEPYKHRPSTLLSQTNVLNYWPDKMPFHTDLGARGENGNSFYRDIFDLGSVDQKYIIQAPEGTFAFPLYNSPGNAQSYFPAIKVRLNAEHLEQHINPELPINRAGSYGAVPMCQNCEVAAVVWDSEGDAVMCGTDPNNTLGCGTGLLKWGNMVTASLVRAVAGKFMQGRFTVGYFYQKRPTDPG</sequence>
<evidence type="ECO:0000313" key="5">
    <source>
        <dbReference type="Proteomes" id="UP000800093"/>
    </source>
</evidence>
<evidence type="ECO:0000313" key="4">
    <source>
        <dbReference type="EMBL" id="KAF2258949.1"/>
    </source>
</evidence>
<dbReference type="GO" id="GO:0008270">
    <property type="term" value="F:zinc ion binding"/>
    <property type="evidence" value="ECO:0007669"/>
    <property type="project" value="UniProtKB-KW"/>
</dbReference>
<feature type="compositionally biased region" description="Low complexity" evidence="2">
    <location>
        <begin position="67"/>
        <end position="84"/>
    </location>
</feature>
<dbReference type="Proteomes" id="UP000800093">
    <property type="component" value="Unassembled WGS sequence"/>
</dbReference>
<dbReference type="InterPro" id="IPR001878">
    <property type="entry name" value="Znf_CCHC"/>
</dbReference>
<dbReference type="SMART" id="SM00343">
    <property type="entry name" value="ZnF_C2HC"/>
    <property type="match status" value="2"/>
</dbReference>
<feature type="region of interest" description="Disordered" evidence="2">
    <location>
        <begin position="62"/>
        <end position="103"/>
    </location>
</feature>
<keyword evidence="5" id="KW-1185">Reference proteome</keyword>
<proteinExistence type="predicted"/>
<gene>
    <name evidence="4" type="ORF">CC78DRAFT_586530</name>
</gene>
<evidence type="ECO:0000259" key="3">
    <source>
        <dbReference type="PROSITE" id="PS50158"/>
    </source>
</evidence>
<dbReference type="OrthoDB" id="3789666at2759"/>
<dbReference type="AlphaFoldDB" id="A0A9P4K3U0"/>
<reference evidence="5" key="1">
    <citation type="journal article" date="2020" name="Stud. Mycol.">
        <title>101 Dothideomycetes genomes: A test case for predicting lifestyles and emergence of pathogens.</title>
        <authorList>
            <person name="Haridas S."/>
            <person name="Albert R."/>
            <person name="Binder M."/>
            <person name="Bloem J."/>
            <person name="LaButti K."/>
            <person name="Salamov A."/>
            <person name="Andreopoulos B."/>
            <person name="Baker S."/>
            <person name="Barry K."/>
            <person name="Bills G."/>
            <person name="Bluhm B."/>
            <person name="Cannon C."/>
            <person name="Castanera R."/>
            <person name="Culley D."/>
            <person name="Daum C."/>
            <person name="Ezra D."/>
            <person name="Gonzalez J."/>
            <person name="Henrissat B."/>
            <person name="Kuo A."/>
            <person name="Liang C."/>
            <person name="Lipzen A."/>
            <person name="Lutzoni F."/>
            <person name="Magnuson J."/>
            <person name="Mondo S."/>
            <person name="Nolan M."/>
            <person name="Ohm R."/>
            <person name="Pangilinan J."/>
            <person name="Park H.-J."/>
            <person name="Ramirez L."/>
            <person name="Alfaro M."/>
            <person name="Sun H."/>
            <person name="Tritt A."/>
            <person name="Yoshinaga Y."/>
            <person name="Zwiers L.-H."/>
            <person name="Turgeon B."/>
            <person name="Goodwin S."/>
            <person name="Spatafora J."/>
            <person name="Crous P."/>
            <person name="Grigoriev I."/>
        </authorList>
    </citation>
    <scope>NUCLEOTIDE SEQUENCE [LARGE SCALE GENOMIC DNA]</scope>
    <source>
        <strain evidence="5">CBS 304.66</strain>
    </source>
</reference>
<feature type="domain" description="CCHC-type" evidence="3">
    <location>
        <begin position="108"/>
        <end position="121"/>
    </location>
</feature>
<feature type="compositionally biased region" description="Low complexity" evidence="2">
    <location>
        <begin position="19"/>
        <end position="30"/>
    </location>
</feature>
<comment type="caution">
    <text evidence="4">The sequence shown here is derived from an EMBL/GenBank/DDBJ whole genome shotgun (WGS) entry which is preliminary data.</text>
</comment>